<evidence type="ECO:0000259" key="1">
    <source>
        <dbReference type="Pfam" id="PF14399"/>
    </source>
</evidence>
<name>A0A840P1Z3_9ACTN</name>
<evidence type="ECO:0000313" key="3">
    <source>
        <dbReference type="Proteomes" id="UP000578449"/>
    </source>
</evidence>
<proteinExistence type="predicted"/>
<keyword evidence="3" id="KW-1185">Reference proteome</keyword>
<dbReference type="RefSeq" id="WP_185049980.1">
    <property type="nucleotide sequence ID" value="NZ_BAABIX010000050.1"/>
</dbReference>
<gene>
    <name evidence="2" type="ORF">HNP84_002730</name>
</gene>
<dbReference type="EMBL" id="JACHGN010000005">
    <property type="protein sequence ID" value="MBB5133009.1"/>
    <property type="molecule type" value="Genomic_DNA"/>
</dbReference>
<dbReference type="Proteomes" id="UP000578449">
    <property type="component" value="Unassembled WGS sequence"/>
</dbReference>
<feature type="domain" description="Butirosin biosynthesis protein H N-terminal" evidence="1">
    <location>
        <begin position="49"/>
        <end position="186"/>
    </location>
</feature>
<dbReference type="AlphaFoldDB" id="A0A840P1Z3"/>
<protein>
    <recommendedName>
        <fullName evidence="1">Butirosin biosynthesis protein H N-terminal domain-containing protein</fullName>
    </recommendedName>
</protein>
<comment type="caution">
    <text evidence="2">The sequence shown here is derived from an EMBL/GenBank/DDBJ whole genome shotgun (WGS) entry which is preliminary data.</text>
</comment>
<organism evidence="2 3">
    <name type="scientific">Thermocatellispora tengchongensis</name>
    <dbReference type="NCBI Taxonomy" id="1073253"/>
    <lineage>
        <taxon>Bacteria</taxon>
        <taxon>Bacillati</taxon>
        <taxon>Actinomycetota</taxon>
        <taxon>Actinomycetes</taxon>
        <taxon>Streptosporangiales</taxon>
        <taxon>Streptosporangiaceae</taxon>
        <taxon>Thermocatellispora</taxon>
    </lineage>
</organism>
<evidence type="ECO:0000313" key="2">
    <source>
        <dbReference type="EMBL" id="MBB5133009.1"/>
    </source>
</evidence>
<sequence length="427" mass="45830">MTSKKQLKARIRARMAKTGESYTAARRHVAGAGVAGPRDGAWRFHGGVHAGSAVIASVLGNGGAEVAEPLVFLAGGGIGAGYILWEFKRHDSRHLTLGFRNQWQYPIAWMDKTLGRLGVRYETHSTAGAKGAAARLAAELDAGRPCVILPDRYHLGLWGLPAHLDGHGGHPVIAYRREDGVVRLDDRGLAPLLVPQERLDAARARVSSYKNVLHVVPDPTPVAEETLVRALREGLGECVGQLSKPSDSFSLPAWRKWARLMTDTRNAKAWPAVFADGRGLAGALLAVWEGVEPVGADGGNLRGLFGDALEAAAEPLGVPELKERAAEWRGVDAMWHDLAEAALPADVPEFARLRELTAAVRETLHAEGTAGAAEIEEAAGELWAARAEYDVRFPLGDPGPLFEDLSARLHAVHEAETEAVARLRALV</sequence>
<dbReference type="Pfam" id="PF14399">
    <property type="entry name" value="BtrH_N"/>
    <property type="match status" value="1"/>
</dbReference>
<dbReference type="InterPro" id="IPR026935">
    <property type="entry name" value="BtrH_N"/>
</dbReference>
<reference evidence="2 3" key="1">
    <citation type="submission" date="2020-08" db="EMBL/GenBank/DDBJ databases">
        <title>Genomic Encyclopedia of Type Strains, Phase IV (KMG-IV): sequencing the most valuable type-strain genomes for metagenomic binning, comparative biology and taxonomic classification.</title>
        <authorList>
            <person name="Goeker M."/>
        </authorList>
    </citation>
    <scope>NUCLEOTIDE SEQUENCE [LARGE SCALE GENOMIC DNA]</scope>
    <source>
        <strain evidence="2 3">DSM 45615</strain>
    </source>
</reference>
<accession>A0A840P1Z3</accession>